<organism evidence="7 8">
    <name type="scientific">Abyssobacteria bacterium (strain SURF_5)</name>
    <dbReference type="NCBI Taxonomy" id="2093360"/>
    <lineage>
        <taxon>Bacteria</taxon>
        <taxon>Pseudomonadati</taxon>
        <taxon>Candidatus Hydrogenedentota</taxon>
        <taxon>Candidatus Abyssobacteria</taxon>
    </lineage>
</organism>
<evidence type="ECO:0000313" key="8">
    <source>
        <dbReference type="Proteomes" id="UP000265882"/>
    </source>
</evidence>
<dbReference type="Gene3D" id="3.30.470.20">
    <property type="entry name" value="ATP-grasp fold, B domain"/>
    <property type="match status" value="1"/>
</dbReference>
<dbReference type="Gene3D" id="3.30.1490.20">
    <property type="entry name" value="ATP-grasp fold, A domain"/>
    <property type="match status" value="1"/>
</dbReference>
<dbReference type="InterPro" id="IPR014089">
    <property type="entry name" value="AcCoA-synth-alpha"/>
</dbReference>
<dbReference type="Pfam" id="PF13549">
    <property type="entry name" value="ATP-grasp_5"/>
    <property type="match status" value="1"/>
</dbReference>
<dbReference type="SMART" id="SM00881">
    <property type="entry name" value="CoA_binding"/>
    <property type="match status" value="1"/>
</dbReference>
<accession>A0A3A4NMF1</accession>
<dbReference type="EMBL" id="QZKU01000064">
    <property type="protein sequence ID" value="RJP21803.1"/>
    <property type="molecule type" value="Genomic_DNA"/>
</dbReference>
<dbReference type="GO" id="GO:0046872">
    <property type="term" value="F:metal ion binding"/>
    <property type="evidence" value="ECO:0007669"/>
    <property type="project" value="InterPro"/>
</dbReference>
<comment type="caution">
    <text evidence="7">The sequence shown here is derived from an EMBL/GenBank/DDBJ whole genome shotgun (WGS) entry which is preliminary data.</text>
</comment>
<evidence type="ECO:0000256" key="5">
    <source>
        <dbReference type="PROSITE-ProRule" id="PRU00409"/>
    </source>
</evidence>
<evidence type="ECO:0000256" key="2">
    <source>
        <dbReference type="ARBA" id="ARBA00022741"/>
    </source>
</evidence>
<dbReference type="PANTHER" id="PTHR43334">
    <property type="entry name" value="ACETATE--COA LIGASE [ADP-FORMING]"/>
    <property type="match status" value="1"/>
</dbReference>
<feature type="domain" description="ATP-grasp" evidence="6">
    <location>
        <begin position="487"/>
        <end position="523"/>
    </location>
</feature>
<comment type="similarity">
    <text evidence="4">In the N-terminal section; belongs to the acetate CoA ligase alpha subunit family.</text>
</comment>
<dbReference type="InterPro" id="IPR036291">
    <property type="entry name" value="NAD(P)-bd_dom_sf"/>
</dbReference>
<dbReference type="GO" id="GO:0043758">
    <property type="term" value="F:acetate-CoA ligase (ADP-forming) activity"/>
    <property type="evidence" value="ECO:0007669"/>
    <property type="project" value="InterPro"/>
</dbReference>
<evidence type="ECO:0000256" key="4">
    <source>
        <dbReference type="ARBA" id="ARBA00060888"/>
    </source>
</evidence>
<dbReference type="Gene3D" id="3.40.50.261">
    <property type="entry name" value="Succinyl-CoA synthetase domains"/>
    <property type="match status" value="2"/>
</dbReference>
<name>A0A3A4NMF1_ABYX5</name>
<keyword evidence="1" id="KW-0436">Ligase</keyword>
<dbReference type="Proteomes" id="UP000265882">
    <property type="component" value="Unassembled WGS sequence"/>
</dbReference>
<dbReference type="Gene3D" id="3.40.50.720">
    <property type="entry name" value="NAD(P)-binding Rossmann-like Domain"/>
    <property type="match status" value="1"/>
</dbReference>
<dbReference type="InterPro" id="IPR013815">
    <property type="entry name" value="ATP_grasp_subdomain_1"/>
</dbReference>
<sequence>MLKKLFQPKSIAVVGASREKGKVGFNILNNLIKYKFPGKIIPINPQAKTILGKKCFPSLRDVPAEIDLAVFAIPARAVVDVFDQVGEKGIPACIVISAGFKEIGKEGSQLEAKLSQKVSAMGVRVLGPNCLGLIDTAAQLNASFAAGMPIKGNIGFFSQSGALCTAILDWALGEGIGFSKFVSLGNKMDIDETDILNEMGEDEQTEVILGYIEGVKDGRKFLDVARSVTKKKPVIMIKSGGTEAGARAASSHTGSLAGSEKAFSAAFVQSGIIRVTSMAELFDYARAFSSRRYPAGKRIAIVTNAGGPAIIASDAVEHSSLRMASFERETIESLRKALPPSAALYNPVDLIGDARDDRYAAALAAVYNDPNVDGVFVLFTPQAMSGPEKIARVVSNYSTNGKPVISIFMGGPTVKESINILSKAAIPNYQYPESAVAAMEAMAKYIEWRSRPEPHYKEFKVRKDIVASLLAEAEEKGQPEIGEYQGREIISAYGFKSPGSVIASNAADAEFIAEKIGYPVVLKIASPDILHKSDFGGVRVGVRSREEVRNAFNEIRERARRLLPQADIWGISVQEMIQGGKEVILGMVRDAQFGPVIMFGLGGIYVEVLEDVSFRIAPLSVEDGREMIQSIRSFPLLQGVRGGQPIDIEPIVDSLLRLSQLVMDFPEIFEVDINPLKVFPEGREPVALDARLILRKKEVTK</sequence>
<dbReference type="SUPFAM" id="SSF51735">
    <property type="entry name" value="NAD(P)-binding Rossmann-fold domains"/>
    <property type="match status" value="1"/>
</dbReference>
<dbReference type="PANTHER" id="PTHR43334:SF1">
    <property type="entry name" value="3-HYDROXYPROPIONATE--COA LIGASE [ADP-FORMING]"/>
    <property type="match status" value="1"/>
</dbReference>
<dbReference type="InterPro" id="IPR011761">
    <property type="entry name" value="ATP-grasp"/>
</dbReference>
<dbReference type="InterPro" id="IPR016102">
    <property type="entry name" value="Succinyl-CoA_synth-like"/>
</dbReference>
<dbReference type="InterPro" id="IPR032875">
    <property type="entry name" value="Succ_CoA_lig_flav_dom"/>
</dbReference>
<dbReference type="Pfam" id="PF13380">
    <property type="entry name" value="CoA_binding_2"/>
    <property type="match status" value="1"/>
</dbReference>
<evidence type="ECO:0000259" key="6">
    <source>
        <dbReference type="PROSITE" id="PS50975"/>
    </source>
</evidence>
<dbReference type="Pfam" id="PF13607">
    <property type="entry name" value="Succ_CoA_lig"/>
    <property type="match status" value="1"/>
</dbReference>
<gene>
    <name evidence="7" type="ORF">C4520_09095</name>
</gene>
<dbReference type="FunFam" id="3.30.1490.20:FF:000020">
    <property type="entry name" value="Protein lysine acetyltransferase"/>
    <property type="match status" value="1"/>
</dbReference>
<reference evidence="7 8" key="1">
    <citation type="journal article" date="2017" name="ISME J.">
        <title>Energy and carbon metabolisms in a deep terrestrial subsurface fluid microbial community.</title>
        <authorList>
            <person name="Momper L."/>
            <person name="Jungbluth S.P."/>
            <person name="Lee M.D."/>
            <person name="Amend J.P."/>
        </authorList>
    </citation>
    <scope>NUCLEOTIDE SEQUENCE [LARGE SCALE GENOMIC DNA]</scope>
    <source>
        <strain evidence="7">SURF_5</strain>
    </source>
</reference>
<dbReference type="InterPro" id="IPR043938">
    <property type="entry name" value="Ligase_CoA_dom"/>
</dbReference>
<protein>
    <submittedName>
        <fullName evidence="7">CoA-binding protein</fullName>
    </submittedName>
</protein>
<keyword evidence="2 5" id="KW-0547">Nucleotide-binding</keyword>
<dbReference type="AlphaFoldDB" id="A0A3A4NMF1"/>
<keyword evidence="3 5" id="KW-0067">ATP-binding</keyword>
<proteinExistence type="inferred from homology"/>
<evidence type="ECO:0000256" key="1">
    <source>
        <dbReference type="ARBA" id="ARBA00022598"/>
    </source>
</evidence>
<dbReference type="Pfam" id="PF19045">
    <property type="entry name" value="Ligase_CoA_2"/>
    <property type="match status" value="1"/>
</dbReference>
<dbReference type="GO" id="GO:0005524">
    <property type="term" value="F:ATP binding"/>
    <property type="evidence" value="ECO:0007669"/>
    <property type="project" value="UniProtKB-UniRule"/>
</dbReference>
<dbReference type="InterPro" id="IPR051538">
    <property type="entry name" value="Acyl-CoA_Synth/Transferase"/>
</dbReference>
<dbReference type="SUPFAM" id="SSF52210">
    <property type="entry name" value="Succinyl-CoA synthetase domains"/>
    <property type="match status" value="2"/>
</dbReference>
<evidence type="ECO:0000313" key="7">
    <source>
        <dbReference type="EMBL" id="RJP21803.1"/>
    </source>
</evidence>
<dbReference type="PROSITE" id="PS50975">
    <property type="entry name" value="ATP_GRASP"/>
    <property type="match status" value="1"/>
</dbReference>
<dbReference type="InterPro" id="IPR003781">
    <property type="entry name" value="CoA-bd"/>
</dbReference>
<dbReference type="SUPFAM" id="SSF56059">
    <property type="entry name" value="Glutathione synthetase ATP-binding domain-like"/>
    <property type="match status" value="1"/>
</dbReference>
<evidence type="ECO:0000256" key="3">
    <source>
        <dbReference type="ARBA" id="ARBA00022840"/>
    </source>
</evidence>
<dbReference type="NCBIfam" id="TIGR02717">
    <property type="entry name" value="AcCoA-syn-alpha"/>
    <property type="match status" value="1"/>
</dbReference>